<comment type="caution">
    <text evidence="9">The sequence shown here is derived from an EMBL/GenBank/DDBJ whole genome shotgun (WGS) entry which is preliminary data.</text>
</comment>
<keyword evidence="5" id="KW-0969">Cilium</keyword>
<proteinExistence type="inferred from homology"/>
<evidence type="ECO:0000256" key="3">
    <source>
        <dbReference type="ARBA" id="ARBA00017206"/>
    </source>
</evidence>
<evidence type="ECO:0000256" key="7">
    <source>
        <dbReference type="ARBA" id="ARBA00023273"/>
    </source>
</evidence>
<dbReference type="SMR" id="A0A7I8X0K1"/>
<evidence type="ECO:0000256" key="8">
    <source>
        <dbReference type="SAM" id="MobiDB-lite"/>
    </source>
</evidence>
<feature type="compositionally biased region" description="Basic and acidic residues" evidence="8">
    <location>
        <begin position="28"/>
        <end position="40"/>
    </location>
</feature>
<dbReference type="GO" id="GO:0042073">
    <property type="term" value="P:intraciliary transport"/>
    <property type="evidence" value="ECO:0007669"/>
    <property type="project" value="InterPro"/>
</dbReference>
<evidence type="ECO:0000256" key="2">
    <source>
        <dbReference type="ARBA" id="ARBA00007700"/>
    </source>
</evidence>
<dbReference type="AlphaFoldDB" id="A0A7I8X0K1"/>
<keyword evidence="6" id="KW-0206">Cytoskeleton</keyword>
<dbReference type="OrthoDB" id="2119217at2759"/>
<evidence type="ECO:0000256" key="5">
    <source>
        <dbReference type="ARBA" id="ARBA00023069"/>
    </source>
</evidence>
<dbReference type="EMBL" id="CAJFDI010000006">
    <property type="protein sequence ID" value="CAD5234270.1"/>
    <property type="molecule type" value="Genomic_DNA"/>
</dbReference>
<dbReference type="PANTHER" id="PTHR13376">
    <property type="entry name" value="INTRAFLAGELLAR TRANSPORT PROTEIN 46 HOMOLOG"/>
    <property type="match status" value="1"/>
</dbReference>
<dbReference type="GO" id="GO:0031514">
    <property type="term" value="C:motile cilium"/>
    <property type="evidence" value="ECO:0007669"/>
    <property type="project" value="TreeGrafter"/>
</dbReference>
<evidence type="ECO:0000313" key="9">
    <source>
        <dbReference type="EMBL" id="CAD5234270.1"/>
    </source>
</evidence>
<sequence>MADWSKEIRSSEQSDLTPNNFEPDLDDFERQEKEIQDQLLRENPSGNDPNRDINTILEANEDEFTSDSVQNRQLSGLKENSLEINYSDESDYPDEFYPGYPPKSEDPPPAYSKDQKEESPAAKKISDAMDGERGIQDAMSGLVRVGGMAAAVATSAGVDSPRSDDTTNSFGNYRDDIRDQQNPTFTELAPTHRLSTGVKELFHLVEDFEADRIDIPSQLKPFLLDYLPAVGDVDPFLKIPRPDGLEDHLGLIELDEPAPQQSDSTIVDMKLRQAKNVISKEADAPAKRLERADKNTDQIDSWIKDIKDLRRNKIPDRVNYEKPMPDLEKLMQEWPPEMDTFLQNLKLPSASLDCTTEEYADICLSIMDIPVHKNKLHSLHVFFSLYMEFKNSQHFRQLASNHGLKQDDVAMDRLEL</sequence>
<evidence type="ECO:0000256" key="6">
    <source>
        <dbReference type="ARBA" id="ARBA00023212"/>
    </source>
</evidence>
<dbReference type="Pfam" id="PF12317">
    <property type="entry name" value="IFT46_B_C"/>
    <property type="match status" value="1"/>
</dbReference>
<keyword evidence="7" id="KW-0966">Cell projection</keyword>
<feature type="region of interest" description="Disordered" evidence="8">
    <location>
        <begin position="154"/>
        <end position="178"/>
    </location>
</feature>
<feature type="compositionally biased region" description="Basic and acidic residues" evidence="8">
    <location>
        <begin position="1"/>
        <end position="12"/>
    </location>
</feature>
<dbReference type="Proteomes" id="UP000659654">
    <property type="component" value="Unassembled WGS sequence"/>
</dbReference>
<organism evidence="9 10">
    <name type="scientific">Bursaphelenchus xylophilus</name>
    <name type="common">Pinewood nematode worm</name>
    <name type="synonym">Aphelenchoides xylophilus</name>
    <dbReference type="NCBI Taxonomy" id="6326"/>
    <lineage>
        <taxon>Eukaryota</taxon>
        <taxon>Metazoa</taxon>
        <taxon>Ecdysozoa</taxon>
        <taxon>Nematoda</taxon>
        <taxon>Chromadorea</taxon>
        <taxon>Rhabditida</taxon>
        <taxon>Tylenchina</taxon>
        <taxon>Tylenchomorpha</taxon>
        <taxon>Aphelenchoidea</taxon>
        <taxon>Aphelenchoididae</taxon>
        <taxon>Bursaphelenchus</taxon>
    </lineage>
</organism>
<evidence type="ECO:0000256" key="1">
    <source>
        <dbReference type="ARBA" id="ARBA00004120"/>
    </source>
</evidence>
<evidence type="ECO:0000256" key="4">
    <source>
        <dbReference type="ARBA" id="ARBA00022490"/>
    </source>
</evidence>
<feature type="compositionally biased region" description="Basic and acidic residues" evidence="8">
    <location>
        <begin position="113"/>
        <end position="132"/>
    </location>
</feature>
<dbReference type="PANTHER" id="PTHR13376:SF0">
    <property type="entry name" value="INTRAFLAGELLAR TRANSPORT PROTEIN 46 HOMOLOG"/>
    <property type="match status" value="1"/>
</dbReference>
<keyword evidence="10" id="KW-1185">Reference proteome</keyword>
<feature type="region of interest" description="Disordered" evidence="8">
    <location>
        <begin position="1"/>
        <end position="132"/>
    </location>
</feature>
<protein>
    <recommendedName>
        <fullName evidence="3">Intraflagellar transport protein 46 homolog</fullName>
    </recommendedName>
</protein>
<dbReference type="EMBL" id="CAJFCV020000006">
    <property type="protein sequence ID" value="CAG9129959.1"/>
    <property type="molecule type" value="Genomic_DNA"/>
</dbReference>
<comment type="subcellular location">
    <subcellularLocation>
        <location evidence="1">Cytoplasm</location>
        <location evidence="1">Cytoskeleton</location>
        <location evidence="1">Cilium basal body</location>
    </subcellularLocation>
</comment>
<dbReference type="InterPro" id="IPR022088">
    <property type="entry name" value="Intraflagellar_transp_cmplxB"/>
</dbReference>
<accession>A0A7I8X0K1</accession>
<dbReference type="GO" id="GO:0060271">
    <property type="term" value="P:cilium assembly"/>
    <property type="evidence" value="ECO:0007669"/>
    <property type="project" value="TreeGrafter"/>
</dbReference>
<gene>
    <name evidence="9" type="ORF">BXYJ_LOCUS14361</name>
</gene>
<dbReference type="GO" id="GO:0030992">
    <property type="term" value="C:intraciliary transport particle B"/>
    <property type="evidence" value="ECO:0007669"/>
    <property type="project" value="TreeGrafter"/>
</dbReference>
<name>A0A7I8X0K1_BURXY</name>
<evidence type="ECO:0000313" key="10">
    <source>
        <dbReference type="Proteomes" id="UP000659654"/>
    </source>
</evidence>
<reference evidence="9" key="1">
    <citation type="submission" date="2020-09" db="EMBL/GenBank/DDBJ databases">
        <authorList>
            <person name="Kikuchi T."/>
        </authorList>
    </citation>
    <scope>NUCLEOTIDE SEQUENCE</scope>
    <source>
        <strain evidence="9">Ka4C1</strain>
    </source>
</reference>
<dbReference type="GO" id="GO:0005815">
    <property type="term" value="C:microtubule organizing center"/>
    <property type="evidence" value="ECO:0007669"/>
    <property type="project" value="TreeGrafter"/>
</dbReference>
<keyword evidence="4" id="KW-0963">Cytoplasm</keyword>
<comment type="similarity">
    <text evidence="2">Belongs to the IFT46 family.</text>
</comment>
<dbReference type="Proteomes" id="UP000582659">
    <property type="component" value="Unassembled WGS sequence"/>
</dbReference>